<protein>
    <submittedName>
        <fullName evidence="6">BQ2448_842 protein</fullName>
    </submittedName>
</protein>
<dbReference type="GO" id="GO:0004174">
    <property type="term" value="F:electron-transferring-flavoprotein dehydrogenase activity"/>
    <property type="evidence" value="ECO:0007669"/>
    <property type="project" value="TreeGrafter"/>
</dbReference>
<dbReference type="InterPro" id="IPR036188">
    <property type="entry name" value="FAD/NAD-bd_sf"/>
</dbReference>
<dbReference type="EMBL" id="FMSP01000003">
    <property type="protein sequence ID" value="SCV68721.1"/>
    <property type="molecule type" value="Genomic_DNA"/>
</dbReference>
<keyword evidence="2" id="KW-0285">Flavoprotein</keyword>
<sequence length="404" mass="42792">MSNSELKNVAVIGLGPAAITTAKALAASLPADYRVVAISDVDYTYYHIAGLRALVQPGFEDKIIGPLNNVFPQGSRHIVKAGSKVTKLEAHSLTLANGEQIPFAYAVIATGSIYAFPNRAPSDWSAEQLKSGLRKLRGQVNAASEILVIGGGATGVEFAGEVKGQHEDKKKVTLVHPSKTLFSNGYKEKLGKKSAILAWCGPYSLEPLELIFFLGRLPCSLTKSLSALHVKVVGNTRIDVADLKTGPSSGRTFTLGDGSTITPDFVFIGFGSTPNSELVQAFDAQLVNDKGFVKVKPSLQFAASTAELDHIYAIGDVTDVKETKQAVTAKAQAPIAAANILASIKGLKTLKPYKPAADMIVVTVGPKRGAGQLFGFVIGDFLASKIKSGSLFLGMWQKDYGIKA</sequence>
<proteinExistence type="inferred from homology"/>
<dbReference type="InterPro" id="IPR023753">
    <property type="entry name" value="FAD/NAD-binding_dom"/>
</dbReference>
<evidence type="ECO:0000313" key="6">
    <source>
        <dbReference type="EMBL" id="SCV68721.1"/>
    </source>
</evidence>
<dbReference type="GO" id="GO:0005737">
    <property type="term" value="C:cytoplasm"/>
    <property type="evidence" value="ECO:0007669"/>
    <property type="project" value="TreeGrafter"/>
</dbReference>
<accession>A0A238F9D4</accession>
<evidence type="ECO:0000256" key="1">
    <source>
        <dbReference type="ARBA" id="ARBA00006442"/>
    </source>
</evidence>
<name>A0A238F9D4_9BASI</name>
<keyword evidence="4" id="KW-0560">Oxidoreductase</keyword>
<feature type="domain" description="FAD/NAD(P)-binding" evidence="5">
    <location>
        <begin position="222"/>
        <end position="333"/>
    </location>
</feature>
<keyword evidence="3" id="KW-0274">FAD</keyword>
<dbReference type="STRING" id="269621.A0A238F9D4"/>
<evidence type="ECO:0000313" key="7">
    <source>
        <dbReference type="Proteomes" id="UP000198372"/>
    </source>
</evidence>
<evidence type="ECO:0000256" key="2">
    <source>
        <dbReference type="ARBA" id="ARBA00022630"/>
    </source>
</evidence>
<dbReference type="SUPFAM" id="SSF51905">
    <property type="entry name" value="FAD/NAD(P)-binding domain"/>
    <property type="match status" value="2"/>
</dbReference>
<dbReference type="Gene3D" id="3.50.50.60">
    <property type="entry name" value="FAD/NAD(P)-binding domain"/>
    <property type="match status" value="1"/>
</dbReference>
<dbReference type="PRINTS" id="PR00368">
    <property type="entry name" value="FADPNR"/>
</dbReference>
<dbReference type="Proteomes" id="UP000198372">
    <property type="component" value="Unassembled WGS sequence"/>
</dbReference>
<keyword evidence="7" id="KW-1185">Reference proteome</keyword>
<gene>
    <name evidence="6" type="ORF">BQ2448_842</name>
</gene>
<dbReference type="Pfam" id="PF07992">
    <property type="entry name" value="Pyr_redox_2"/>
    <property type="match status" value="2"/>
</dbReference>
<dbReference type="Gene3D" id="3.50.50.100">
    <property type="match status" value="2"/>
</dbReference>
<dbReference type="OrthoDB" id="202203at2759"/>
<evidence type="ECO:0000256" key="3">
    <source>
        <dbReference type="ARBA" id="ARBA00022827"/>
    </source>
</evidence>
<evidence type="ECO:0000256" key="4">
    <source>
        <dbReference type="ARBA" id="ARBA00023002"/>
    </source>
</evidence>
<organism evidence="6 7">
    <name type="scientific">Microbotryum intermedium</name>
    <dbReference type="NCBI Taxonomy" id="269621"/>
    <lineage>
        <taxon>Eukaryota</taxon>
        <taxon>Fungi</taxon>
        <taxon>Dikarya</taxon>
        <taxon>Basidiomycota</taxon>
        <taxon>Pucciniomycotina</taxon>
        <taxon>Microbotryomycetes</taxon>
        <taxon>Microbotryales</taxon>
        <taxon>Microbotryaceae</taxon>
        <taxon>Microbotryum</taxon>
    </lineage>
</organism>
<evidence type="ECO:0000259" key="5">
    <source>
        <dbReference type="Pfam" id="PF07992"/>
    </source>
</evidence>
<dbReference type="PRINTS" id="PR00469">
    <property type="entry name" value="PNDRDTASEII"/>
</dbReference>
<reference evidence="7" key="1">
    <citation type="submission" date="2016-09" db="EMBL/GenBank/DDBJ databases">
        <authorList>
            <person name="Jeantristanb JTB J.-T."/>
            <person name="Ricardo R."/>
        </authorList>
    </citation>
    <scope>NUCLEOTIDE SEQUENCE [LARGE SCALE GENOMIC DNA]</scope>
</reference>
<feature type="domain" description="FAD/NAD(P)-binding" evidence="5">
    <location>
        <begin position="8"/>
        <end position="192"/>
    </location>
</feature>
<comment type="similarity">
    <text evidence="1">Belongs to the FAD-dependent oxidoreductase family.</text>
</comment>
<dbReference type="GO" id="GO:0050660">
    <property type="term" value="F:flavin adenine dinucleotide binding"/>
    <property type="evidence" value="ECO:0007669"/>
    <property type="project" value="TreeGrafter"/>
</dbReference>
<dbReference type="AlphaFoldDB" id="A0A238F9D4"/>
<dbReference type="PANTHER" id="PTHR43735:SF3">
    <property type="entry name" value="FERROPTOSIS SUPPRESSOR PROTEIN 1"/>
    <property type="match status" value="1"/>
</dbReference>
<dbReference type="PANTHER" id="PTHR43735">
    <property type="entry name" value="APOPTOSIS-INDUCING FACTOR 1"/>
    <property type="match status" value="1"/>
</dbReference>